<dbReference type="AlphaFoldDB" id="A0A183D6N0"/>
<dbReference type="WBParaSite" id="GPUH_0000437801-mRNA-1">
    <property type="protein sequence ID" value="GPUH_0000437801-mRNA-1"/>
    <property type="gene ID" value="GPUH_0000437801"/>
</dbReference>
<accession>A0A183D6N0</accession>
<protein>
    <submittedName>
        <fullName evidence="1">Transposase</fullName>
    </submittedName>
</protein>
<reference evidence="1" key="1">
    <citation type="submission" date="2016-06" db="UniProtKB">
        <authorList>
            <consortium name="WormBaseParasite"/>
        </authorList>
    </citation>
    <scope>IDENTIFICATION</scope>
</reference>
<organism evidence="1">
    <name type="scientific">Gongylonema pulchrum</name>
    <dbReference type="NCBI Taxonomy" id="637853"/>
    <lineage>
        <taxon>Eukaryota</taxon>
        <taxon>Metazoa</taxon>
        <taxon>Ecdysozoa</taxon>
        <taxon>Nematoda</taxon>
        <taxon>Chromadorea</taxon>
        <taxon>Rhabditida</taxon>
        <taxon>Spirurina</taxon>
        <taxon>Spiruromorpha</taxon>
        <taxon>Spiruroidea</taxon>
        <taxon>Gongylonematidae</taxon>
        <taxon>Gongylonema</taxon>
    </lineage>
</organism>
<proteinExistence type="predicted"/>
<sequence length="115" mass="12757">LFINRMCATMTAHIYARHSTRTQKAIGEGILIAGTSRADRKVWGLASNLWKRMVALGAIASPGGGKQQQKPDSAVCEIFQKAVARRRSQCTKKRKKQVAERSTAIIMPLFAVRFL</sequence>
<evidence type="ECO:0000313" key="1">
    <source>
        <dbReference type="WBParaSite" id="GPUH_0000437801-mRNA-1"/>
    </source>
</evidence>
<name>A0A183D6N0_9BILA</name>